<dbReference type="STRING" id="3469.A0A4Y7IQL9"/>
<dbReference type="Proteomes" id="UP000316621">
    <property type="component" value="Chromosome 2"/>
</dbReference>
<dbReference type="InterPro" id="IPR036005">
    <property type="entry name" value="Creatinase/aminopeptidase-like"/>
</dbReference>
<dbReference type="PANTHER" id="PTHR48480:SF2">
    <property type="entry name" value="PEPTIDASE D"/>
    <property type="match status" value="1"/>
</dbReference>
<keyword evidence="4" id="KW-0378">Hydrolase</keyword>
<dbReference type="InterPro" id="IPR052433">
    <property type="entry name" value="X-Pro_dipept-like"/>
</dbReference>
<dbReference type="GO" id="GO:0008237">
    <property type="term" value="F:metallopeptidase activity"/>
    <property type="evidence" value="ECO:0007669"/>
    <property type="project" value="UniProtKB-KW"/>
</dbReference>
<dbReference type="AlphaFoldDB" id="A0A4Y7IQL9"/>
<dbReference type="Pfam" id="PF00557">
    <property type="entry name" value="Peptidase_M24"/>
    <property type="match status" value="1"/>
</dbReference>
<evidence type="ECO:0000313" key="9">
    <source>
        <dbReference type="Proteomes" id="UP000316621"/>
    </source>
</evidence>
<evidence type="ECO:0000256" key="4">
    <source>
        <dbReference type="ARBA" id="ARBA00022801"/>
    </source>
</evidence>
<dbReference type="EMBL" id="CM010716">
    <property type="protein sequence ID" value="RZC50002.1"/>
    <property type="molecule type" value="Genomic_DNA"/>
</dbReference>
<proteinExistence type="predicted"/>
<evidence type="ECO:0000256" key="6">
    <source>
        <dbReference type="ARBA" id="ARBA00023211"/>
    </source>
</evidence>
<sequence>MAVVFTIGSPPNTNPPPLSWLGTGCADKLHRRISGAFNFCRPLKAEIWHCCPFIHVIVPTILKFLLNSELLLPNVLYTSLLYKYEFHVNGKFTSDQQLVYNFVLNAHDDVISTMKLGVNWVDMHNDVYEMMTERIGAVFMPHGLGHLSGIESLTHMILEIERRRPKEPELKSLRTAMDLQKDFLLMIDMQQIDQHLGPDCRWKSDQAIVEPKSEPFFLFFVLLLHFVSLMELWTVVTMQSSQCAPRAPILPGYSRMVKFNIFNCSLFQHTPTALHRLLYRCYSKF</sequence>
<keyword evidence="9" id="KW-1185">Reference proteome</keyword>
<gene>
    <name evidence="8" type="ORF">C5167_018422</name>
</gene>
<evidence type="ECO:0000256" key="1">
    <source>
        <dbReference type="ARBA" id="ARBA00001936"/>
    </source>
</evidence>
<reference evidence="8 9" key="1">
    <citation type="journal article" date="2018" name="Science">
        <title>The opium poppy genome and morphinan production.</title>
        <authorList>
            <person name="Guo L."/>
            <person name="Winzer T."/>
            <person name="Yang X."/>
            <person name="Li Y."/>
            <person name="Ning Z."/>
            <person name="He Z."/>
            <person name="Teodor R."/>
            <person name="Lu Y."/>
            <person name="Bowser T.A."/>
            <person name="Graham I.A."/>
            <person name="Ye K."/>
        </authorList>
    </citation>
    <scope>NUCLEOTIDE SEQUENCE [LARGE SCALE GENOMIC DNA]</scope>
    <source>
        <strain evidence="9">cv. HN1</strain>
        <tissue evidence="8">Leaves</tissue>
    </source>
</reference>
<accession>A0A4Y7IQL9</accession>
<evidence type="ECO:0000256" key="2">
    <source>
        <dbReference type="ARBA" id="ARBA00022670"/>
    </source>
</evidence>
<keyword evidence="5" id="KW-0482">Metalloprotease</keyword>
<evidence type="ECO:0000259" key="7">
    <source>
        <dbReference type="Pfam" id="PF00557"/>
    </source>
</evidence>
<dbReference type="GO" id="GO:0046872">
    <property type="term" value="F:metal ion binding"/>
    <property type="evidence" value="ECO:0007669"/>
    <property type="project" value="UniProtKB-KW"/>
</dbReference>
<keyword evidence="2" id="KW-0645">Protease</keyword>
<evidence type="ECO:0000256" key="5">
    <source>
        <dbReference type="ARBA" id="ARBA00023049"/>
    </source>
</evidence>
<dbReference type="InterPro" id="IPR000994">
    <property type="entry name" value="Pept_M24"/>
</dbReference>
<dbReference type="GO" id="GO:0006508">
    <property type="term" value="P:proteolysis"/>
    <property type="evidence" value="ECO:0007669"/>
    <property type="project" value="UniProtKB-KW"/>
</dbReference>
<comment type="cofactor">
    <cofactor evidence="1">
        <name>Mn(2+)</name>
        <dbReference type="ChEBI" id="CHEBI:29035"/>
    </cofactor>
</comment>
<dbReference type="PANTHER" id="PTHR48480">
    <property type="match status" value="1"/>
</dbReference>
<dbReference type="Gramene" id="RZC50002">
    <property type="protein sequence ID" value="RZC50002"/>
    <property type="gene ID" value="C5167_018422"/>
</dbReference>
<organism evidence="8 9">
    <name type="scientific">Papaver somniferum</name>
    <name type="common">Opium poppy</name>
    <dbReference type="NCBI Taxonomy" id="3469"/>
    <lineage>
        <taxon>Eukaryota</taxon>
        <taxon>Viridiplantae</taxon>
        <taxon>Streptophyta</taxon>
        <taxon>Embryophyta</taxon>
        <taxon>Tracheophyta</taxon>
        <taxon>Spermatophyta</taxon>
        <taxon>Magnoliopsida</taxon>
        <taxon>Ranunculales</taxon>
        <taxon>Papaveraceae</taxon>
        <taxon>Papaveroideae</taxon>
        <taxon>Papaver</taxon>
    </lineage>
</organism>
<feature type="domain" description="Peptidase M24" evidence="7">
    <location>
        <begin position="88"/>
        <end position="151"/>
    </location>
</feature>
<protein>
    <recommendedName>
        <fullName evidence="7">Peptidase M24 domain-containing protein</fullName>
    </recommendedName>
</protein>
<evidence type="ECO:0000256" key="3">
    <source>
        <dbReference type="ARBA" id="ARBA00022723"/>
    </source>
</evidence>
<name>A0A4Y7IQL9_PAPSO</name>
<evidence type="ECO:0000313" key="8">
    <source>
        <dbReference type="EMBL" id="RZC50002.1"/>
    </source>
</evidence>
<dbReference type="Gene3D" id="3.90.230.10">
    <property type="entry name" value="Creatinase/methionine aminopeptidase superfamily"/>
    <property type="match status" value="1"/>
</dbReference>
<keyword evidence="6" id="KW-0464">Manganese</keyword>
<keyword evidence="3" id="KW-0479">Metal-binding</keyword>
<dbReference type="SUPFAM" id="SSF55920">
    <property type="entry name" value="Creatinase/aminopeptidase"/>
    <property type="match status" value="1"/>
</dbReference>